<keyword evidence="2" id="KW-0238">DNA-binding</keyword>
<evidence type="ECO:0000259" key="4">
    <source>
        <dbReference type="PROSITE" id="PS50995"/>
    </source>
</evidence>
<name>A0A918A2U2_9ACTN</name>
<evidence type="ECO:0000256" key="2">
    <source>
        <dbReference type="ARBA" id="ARBA00023125"/>
    </source>
</evidence>
<comment type="caution">
    <text evidence="5">The sequence shown here is derived from an EMBL/GenBank/DDBJ whole genome shotgun (WGS) entry which is preliminary data.</text>
</comment>
<dbReference type="RefSeq" id="WP_189136908.1">
    <property type="nucleotide sequence ID" value="NZ_BMNK01000001.1"/>
</dbReference>
<dbReference type="GO" id="GO:0003677">
    <property type="term" value="F:DNA binding"/>
    <property type="evidence" value="ECO:0007669"/>
    <property type="project" value="UniProtKB-KW"/>
</dbReference>
<sequence>MASDDVNSVDPLTRPYYLIYQLGFLIGHDLDRVLRPLGLTRAQLGALSHLAREGDMSAADLARKSHITAQSMGAAIMQLAAEGLVVRRVRKENARVIDTSITDKGRSLYTKVREKLRDTEALLLRELDDDDLERFVGLLQHVYARLQTEEMADRGRQR</sequence>
<dbReference type="GO" id="GO:0003700">
    <property type="term" value="F:DNA-binding transcription factor activity"/>
    <property type="evidence" value="ECO:0007669"/>
    <property type="project" value="InterPro"/>
</dbReference>
<evidence type="ECO:0000313" key="6">
    <source>
        <dbReference type="Proteomes" id="UP000660745"/>
    </source>
</evidence>
<dbReference type="SUPFAM" id="SSF46785">
    <property type="entry name" value="Winged helix' DNA-binding domain"/>
    <property type="match status" value="1"/>
</dbReference>
<reference evidence="5" key="2">
    <citation type="submission" date="2020-09" db="EMBL/GenBank/DDBJ databases">
        <authorList>
            <person name="Sun Q."/>
            <person name="Zhou Y."/>
        </authorList>
    </citation>
    <scope>NUCLEOTIDE SEQUENCE</scope>
    <source>
        <strain evidence="5">CGMCC 4.7430</strain>
    </source>
</reference>
<evidence type="ECO:0000256" key="1">
    <source>
        <dbReference type="ARBA" id="ARBA00023015"/>
    </source>
</evidence>
<protein>
    <submittedName>
        <fullName evidence="5">MarR family transcriptional regulator</fullName>
    </submittedName>
</protein>
<feature type="domain" description="HTH marR-type" evidence="4">
    <location>
        <begin position="12"/>
        <end position="144"/>
    </location>
</feature>
<evidence type="ECO:0000256" key="3">
    <source>
        <dbReference type="ARBA" id="ARBA00023163"/>
    </source>
</evidence>
<gene>
    <name evidence="5" type="ORF">GCM10012278_06350</name>
</gene>
<dbReference type="PANTHER" id="PTHR42756">
    <property type="entry name" value="TRANSCRIPTIONAL REGULATOR, MARR"/>
    <property type="match status" value="1"/>
</dbReference>
<dbReference type="PROSITE" id="PS50995">
    <property type="entry name" value="HTH_MARR_2"/>
    <property type="match status" value="1"/>
</dbReference>
<dbReference type="SMART" id="SM00347">
    <property type="entry name" value="HTH_MARR"/>
    <property type="match status" value="1"/>
</dbReference>
<keyword evidence="1" id="KW-0805">Transcription regulation</keyword>
<dbReference type="Gene3D" id="1.10.10.10">
    <property type="entry name" value="Winged helix-like DNA-binding domain superfamily/Winged helix DNA-binding domain"/>
    <property type="match status" value="1"/>
</dbReference>
<dbReference type="InterPro" id="IPR000835">
    <property type="entry name" value="HTH_MarR-typ"/>
</dbReference>
<keyword evidence="6" id="KW-1185">Reference proteome</keyword>
<dbReference type="InterPro" id="IPR036388">
    <property type="entry name" value="WH-like_DNA-bd_sf"/>
</dbReference>
<dbReference type="PANTHER" id="PTHR42756:SF1">
    <property type="entry name" value="TRANSCRIPTIONAL REPRESSOR OF EMRAB OPERON"/>
    <property type="match status" value="1"/>
</dbReference>
<accession>A0A918A2U2</accession>
<dbReference type="InterPro" id="IPR036390">
    <property type="entry name" value="WH_DNA-bd_sf"/>
</dbReference>
<dbReference type="Pfam" id="PF12802">
    <property type="entry name" value="MarR_2"/>
    <property type="match status" value="1"/>
</dbReference>
<evidence type="ECO:0000313" key="5">
    <source>
        <dbReference type="EMBL" id="GGP01773.1"/>
    </source>
</evidence>
<dbReference type="Proteomes" id="UP000660745">
    <property type="component" value="Unassembled WGS sequence"/>
</dbReference>
<proteinExistence type="predicted"/>
<dbReference type="EMBL" id="BMNK01000001">
    <property type="protein sequence ID" value="GGP01773.1"/>
    <property type="molecule type" value="Genomic_DNA"/>
</dbReference>
<dbReference type="AlphaFoldDB" id="A0A918A2U2"/>
<keyword evidence="3" id="KW-0804">Transcription</keyword>
<reference evidence="5" key="1">
    <citation type="journal article" date="2014" name="Int. J. Syst. Evol. Microbiol.">
        <title>Complete genome sequence of Corynebacterium casei LMG S-19264T (=DSM 44701T), isolated from a smear-ripened cheese.</title>
        <authorList>
            <consortium name="US DOE Joint Genome Institute (JGI-PGF)"/>
            <person name="Walter F."/>
            <person name="Albersmeier A."/>
            <person name="Kalinowski J."/>
            <person name="Ruckert C."/>
        </authorList>
    </citation>
    <scope>NUCLEOTIDE SEQUENCE</scope>
    <source>
        <strain evidence="5">CGMCC 4.7430</strain>
    </source>
</reference>
<organism evidence="5 6">
    <name type="scientific">Nonomuraea glycinis</name>
    <dbReference type="NCBI Taxonomy" id="2047744"/>
    <lineage>
        <taxon>Bacteria</taxon>
        <taxon>Bacillati</taxon>
        <taxon>Actinomycetota</taxon>
        <taxon>Actinomycetes</taxon>
        <taxon>Streptosporangiales</taxon>
        <taxon>Streptosporangiaceae</taxon>
        <taxon>Nonomuraea</taxon>
    </lineage>
</organism>